<protein>
    <submittedName>
        <fullName evidence="1">Uncharacterized protein</fullName>
    </submittedName>
</protein>
<keyword evidence="2" id="KW-1185">Reference proteome</keyword>
<organism evidence="1 2">
    <name type="scientific">Sphagnum troendelagicum</name>
    <dbReference type="NCBI Taxonomy" id="128251"/>
    <lineage>
        <taxon>Eukaryota</taxon>
        <taxon>Viridiplantae</taxon>
        <taxon>Streptophyta</taxon>
        <taxon>Embryophyta</taxon>
        <taxon>Bryophyta</taxon>
        <taxon>Sphagnophytina</taxon>
        <taxon>Sphagnopsida</taxon>
        <taxon>Sphagnales</taxon>
        <taxon>Sphagnaceae</taxon>
        <taxon>Sphagnum</taxon>
    </lineage>
</organism>
<dbReference type="Proteomes" id="UP001497512">
    <property type="component" value="Chromosome 2"/>
</dbReference>
<name>A0ABP0UD70_9BRYO</name>
<gene>
    <name evidence="1" type="ORF">CSSPTR1EN2_LOCUS13902</name>
</gene>
<accession>A0ABP0UD70</accession>
<evidence type="ECO:0000313" key="2">
    <source>
        <dbReference type="Proteomes" id="UP001497512"/>
    </source>
</evidence>
<evidence type="ECO:0000313" key="1">
    <source>
        <dbReference type="EMBL" id="CAK9217301.1"/>
    </source>
</evidence>
<sequence>MDPGRSKLRLTDLSLNLRGAKNKVRAASRLRIQEQEPCPTFLCNQQHIIAGISNILEKAARNDVTGLDRQTLVQMPFQKSQWQAAEPEKLREGYDGVLVQLVHLHE</sequence>
<proteinExistence type="predicted"/>
<dbReference type="EMBL" id="OZ019894">
    <property type="protein sequence ID" value="CAK9217301.1"/>
    <property type="molecule type" value="Genomic_DNA"/>
</dbReference>
<reference evidence="1" key="1">
    <citation type="submission" date="2024-02" db="EMBL/GenBank/DDBJ databases">
        <authorList>
            <consortium name="ELIXIR-Norway"/>
            <consortium name="Elixir Norway"/>
        </authorList>
    </citation>
    <scope>NUCLEOTIDE SEQUENCE</scope>
</reference>